<dbReference type="GO" id="GO:0009786">
    <property type="term" value="P:regulation of asymmetric cell division"/>
    <property type="evidence" value="ECO:0007669"/>
    <property type="project" value="InterPro"/>
</dbReference>
<evidence type="ECO:0000313" key="1">
    <source>
        <dbReference type="EMBL" id="PKI64448.1"/>
    </source>
</evidence>
<sequence>MKLDGDSPVLHHSLVQIHDPSHLKHGNNNVEPMKCKPVKKIADEKQDGHLREVEESERIAVSLPSHLNDKDGYWPVSDFDSSGPCQDMTKGKDNEMYEDTEKDSMGETELLKSDLDIFTDKSVTEFELPEVEVRGKDDSEYHEIRDICMDKGVISDAKILFEMNGDSGHEGILLPNEEADSRQVKEKAGNDNLISDVFEVPEEQWSADPVGKCSPEHLIHSAEDVQRECLTTRGDKDEQQSAEVPHDESISGSSAPFHATEEPEKSSEEAAKDSNIISATPSLTGDCKVESGSNEEEATSEAKEVPFSSQVESGTITFSFAASTPTPSNRYESLSRGNNEFPNNQDRPKVNESHAYFGRDQQSYGESSFSILAGPPSGLISNSGPIAYSGSLSLRSDSSTTSTRSFAFPVLQNEWNSSPVRMAKADRRWYRKQLKWRRGLLCCKF</sequence>
<dbReference type="AlphaFoldDB" id="A0A2I0K7C0"/>
<reference evidence="1 2" key="1">
    <citation type="submission" date="2017-11" db="EMBL/GenBank/DDBJ databases">
        <title>De-novo sequencing of pomegranate (Punica granatum L.) genome.</title>
        <authorList>
            <person name="Akparov Z."/>
            <person name="Amiraslanov A."/>
            <person name="Hajiyeva S."/>
            <person name="Abbasov M."/>
            <person name="Kaur K."/>
            <person name="Hamwieh A."/>
            <person name="Solovyev V."/>
            <person name="Salamov A."/>
            <person name="Braich B."/>
            <person name="Kosarev P."/>
            <person name="Mahmoud A."/>
            <person name="Hajiyev E."/>
            <person name="Babayeva S."/>
            <person name="Izzatullayeva V."/>
            <person name="Mammadov A."/>
            <person name="Mammadov A."/>
            <person name="Sharifova S."/>
            <person name="Ojaghi J."/>
            <person name="Eynullazada K."/>
            <person name="Bayramov B."/>
            <person name="Abdulazimova A."/>
            <person name="Shahmuradov I."/>
        </authorList>
    </citation>
    <scope>NUCLEOTIDE SEQUENCE [LARGE SCALE GENOMIC DNA]</scope>
    <source>
        <strain evidence="2">cv. AG2017</strain>
        <tissue evidence="1">Leaf</tissue>
    </source>
</reference>
<dbReference type="GeneID" id="116211463"/>
<keyword evidence="2" id="KW-1185">Reference proteome</keyword>
<organism evidence="1 2">
    <name type="scientific">Punica granatum</name>
    <name type="common">Pomegranate</name>
    <dbReference type="NCBI Taxonomy" id="22663"/>
    <lineage>
        <taxon>Eukaryota</taxon>
        <taxon>Viridiplantae</taxon>
        <taxon>Streptophyta</taxon>
        <taxon>Embryophyta</taxon>
        <taxon>Tracheophyta</taxon>
        <taxon>Spermatophyta</taxon>
        <taxon>Magnoliopsida</taxon>
        <taxon>eudicotyledons</taxon>
        <taxon>Gunneridae</taxon>
        <taxon>Pentapetalae</taxon>
        <taxon>rosids</taxon>
        <taxon>malvids</taxon>
        <taxon>Myrtales</taxon>
        <taxon>Lythraceae</taxon>
        <taxon>Punica</taxon>
    </lineage>
</organism>
<gene>
    <name evidence="1" type="ORF">CRG98_015173</name>
</gene>
<dbReference type="OrthoDB" id="1911032at2759"/>
<dbReference type="EMBL" id="PGOL01000818">
    <property type="protein sequence ID" value="PKI64448.1"/>
    <property type="molecule type" value="Genomic_DNA"/>
</dbReference>
<evidence type="ECO:0000313" key="2">
    <source>
        <dbReference type="Proteomes" id="UP000233551"/>
    </source>
</evidence>
<comment type="caution">
    <text evidence="1">The sequence shown here is derived from an EMBL/GenBank/DDBJ whole genome shotgun (WGS) entry which is preliminary data.</text>
</comment>
<accession>A0A2I0K7C0</accession>
<name>A0A2I0K7C0_PUNGR</name>
<dbReference type="PANTHER" id="PTHR33914:SF2">
    <property type="entry name" value="OS02G0582100 PROTEIN"/>
    <property type="match status" value="1"/>
</dbReference>
<dbReference type="InterPro" id="IPR040378">
    <property type="entry name" value="BASL"/>
</dbReference>
<proteinExistence type="predicted"/>
<dbReference type="STRING" id="22663.A0A2I0K7C0"/>
<dbReference type="Proteomes" id="UP000233551">
    <property type="component" value="Unassembled WGS sequence"/>
</dbReference>
<protein>
    <submittedName>
        <fullName evidence="1">Uncharacterized protein</fullName>
    </submittedName>
</protein>
<dbReference type="PANTHER" id="PTHR33914">
    <property type="entry name" value="18S PRE-RIBOSOMAL ASSEMBLY PROTEIN GAR2-LIKE PROTEIN"/>
    <property type="match status" value="1"/>
</dbReference>